<evidence type="ECO:0000313" key="4">
    <source>
        <dbReference type="Proteomes" id="UP000326364"/>
    </source>
</evidence>
<dbReference type="EMBL" id="VYQA01000019">
    <property type="protein sequence ID" value="KAA9025224.1"/>
    <property type="molecule type" value="Genomic_DNA"/>
</dbReference>
<dbReference type="Proteomes" id="UP000325933">
    <property type="component" value="Unassembled WGS sequence"/>
</dbReference>
<dbReference type="AlphaFoldDB" id="A0A5J5HUT8"/>
<dbReference type="Proteomes" id="UP000326364">
    <property type="component" value="Unassembled WGS sequence"/>
</dbReference>
<proteinExistence type="predicted"/>
<organism evidence="2 3">
    <name type="scientific">Sphingobium limneticum</name>
    <dbReference type="NCBI Taxonomy" id="1007511"/>
    <lineage>
        <taxon>Bacteria</taxon>
        <taxon>Pseudomonadati</taxon>
        <taxon>Pseudomonadota</taxon>
        <taxon>Alphaproteobacteria</taxon>
        <taxon>Sphingomonadales</taxon>
        <taxon>Sphingomonadaceae</taxon>
        <taxon>Sphingobium</taxon>
    </lineage>
</organism>
<evidence type="ECO:0000313" key="1">
    <source>
        <dbReference type="EMBL" id="KAA9012978.1"/>
    </source>
</evidence>
<evidence type="ECO:0000313" key="3">
    <source>
        <dbReference type="Proteomes" id="UP000325933"/>
    </source>
</evidence>
<dbReference type="RefSeq" id="WP_120252688.1">
    <property type="nucleotide sequence ID" value="NZ_VYQA01000019.1"/>
</dbReference>
<sequence>MTVKSALRDLNNAVLDLQSADYNTYERPLERLAQTLNGSDLAAITSDLRAAADFDAFLERANQGGSMMGSARLNWPASRKEELGLVIHIIERGAAAPDWFLNFSHTYYYSGSKFVANIRKITAAVIIPFNRDFAVYVEEHAHGEPFQDAKSDMATEEDKKDLLQALFQLGQGGKRPSIQDAAIKYFPEWNRDRLTNVAEALFEEGSVLNPTGAMLYVDLSSSARKRAEQSSREPSGVIYNIGEMHNSPLQHISSGGNGIQTTTYSSDDLRSIVALYRQHVDELGLDDAQRRKADAQVATIEAQLMDEPDPSIIKSAGKSLKTIVEGAIGGAAGTAIAAAPVWAPLISIFGG</sequence>
<comment type="caution">
    <text evidence="2">The sequence shown here is derived from an EMBL/GenBank/DDBJ whole genome shotgun (WGS) entry which is preliminary data.</text>
</comment>
<gene>
    <name evidence="2" type="ORF">F4U95_20315</name>
    <name evidence="1" type="ORF">F4U96_20190</name>
</gene>
<reference evidence="3 4" key="1">
    <citation type="submission" date="2019-09" db="EMBL/GenBank/DDBJ databases">
        <authorList>
            <person name="Feng G."/>
        </authorList>
    </citation>
    <scope>NUCLEOTIDE SEQUENCE [LARGE SCALE GENOMIC DNA]</scope>
    <source>
        <strain evidence="2 3">KACC 19283</strain>
        <strain evidence="1 4">KACC 19284</strain>
    </source>
</reference>
<accession>A0A5J5HUT8</accession>
<name>A0A5J5HUT8_9SPHN</name>
<dbReference type="EMBL" id="VYQB01000019">
    <property type="protein sequence ID" value="KAA9012978.1"/>
    <property type="molecule type" value="Genomic_DNA"/>
</dbReference>
<protein>
    <submittedName>
        <fullName evidence="2">Uncharacterized protein</fullName>
    </submittedName>
</protein>
<evidence type="ECO:0000313" key="2">
    <source>
        <dbReference type="EMBL" id="KAA9025224.1"/>
    </source>
</evidence>
<keyword evidence="4" id="KW-1185">Reference proteome</keyword>